<dbReference type="OrthoDB" id="9806163at2"/>
<dbReference type="GO" id="GO:0008239">
    <property type="term" value="F:dipeptidyl-peptidase activity"/>
    <property type="evidence" value="ECO:0007669"/>
    <property type="project" value="TreeGrafter"/>
</dbReference>
<feature type="signal peptide" evidence="2">
    <location>
        <begin position="1"/>
        <end position="25"/>
    </location>
</feature>
<dbReference type="Gene3D" id="2.140.10.30">
    <property type="entry name" value="Dipeptidylpeptidase IV, N-terminal domain"/>
    <property type="match status" value="1"/>
</dbReference>
<evidence type="ECO:0000313" key="6">
    <source>
        <dbReference type="Proteomes" id="UP000002745"/>
    </source>
</evidence>
<dbReference type="PANTHER" id="PTHR11731">
    <property type="entry name" value="PROTEASE FAMILY S9B,C DIPEPTIDYL-PEPTIDASE IV-RELATED"/>
    <property type="match status" value="1"/>
</dbReference>
<dbReference type="MEROPS" id="S09.009"/>
<feature type="domain" description="Dipeptidylpeptidase IV N-terminal" evidence="4">
    <location>
        <begin position="161"/>
        <end position="485"/>
    </location>
</feature>
<evidence type="ECO:0000256" key="1">
    <source>
        <dbReference type="SAM" id="MobiDB-lite"/>
    </source>
</evidence>
<dbReference type="SUPFAM" id="SSF53474">
    <property type="entry name" value="alpha/beta-Hydrolases"/>
    <property type="match status" value="1"/>
</dbReference>
<dbReference type="EMBL" id="CP001678">
    <property type="protein sequence ID" value="ACT58061.1"/>
    <property type="molecule type" value="Genomic_DNA"/>
</dbReference>
<dbReference type="AlphaFoldDB" id="C6XMB8"/>
<name>C6XMB8_HIRBI</name>
<dbReference type="GO" id="GO:0008236">
    <property type="term" value="F:serine-type peptidase activity"/>
    <property type="evidence" value="ECO:0007669"/>
    <property type="project" value="InterPro"/>
</dbReference>
<dbReference type="ESTHER" id="hirbi-c6xmb8">
    <property type="family name" value="DPP4N_Peptidase_S9"/>
</dbReference>
<proteinExistence type="predicted"/>
<dbReference type="STRING" id="582402.Hbal_0359"/>
<dbReference type="Proteomes" id="UP000002745">
    <property type="component" value="Chromosome"/>
</dbReference>
<evidence type="ECO:0000256" key="2">
    <source>
        <dbReference type="SAM" id="SignalP"/>
    </source>
</evidence>
<keyword evidence="2" id="KW-0732">Signal</keyword>
<keyword evidence="6" id="KW-1185">Reference proteome</keyword>
<feature type="compositionally biased region" description="Low complexity" evidence="1">
    <location>
        <begin position="62"/>
        <end position="73"/>
    </location>
</feature>
<reference evidence="6" key="1">
    <citation type="journal article" date="2011" name="J. Bacteriol.">
        <title>Genome sequences of eight morphologically diverse alphaproteobacteria.</title>
        <authorList>
            <consortium name="US DOE Joint Genome Institute"/>
            <person name="Brown P.J."/>
            <person name="Kysela D.T."/>
            <person name="Buechlein A."/>
            <person name="Hemmerich C."/>
            <person name="Brun Y.V."/>
        </authorList>
    </citation>
    <scope>NUCLEOTIDE SEQUENCE [LARGE SCALE GENOMIC DNA]</scope>
    <source>
        <strain evidence="6">ATCC 49814 / DSM 5838 / IFAM 1418</strain>
    </source>
</reference>
<organism evidence="5 6">
    <name type="scientific">Hirschia baltica (strain ATCC 49814 / DSM 5838 / IFAM 1418)</name>
    <dbReference type="NCBI Taxonomy" id="582402"/>
    <lineage>
        <taxon>Bacteria</taxon>
        <taxon>Pseudomonadati</taxon>
        <taxon>Pseudomonadota</taxon>
        <taxon>Alphaproteobacteria</taxon>
        <taxon>Hyphomonadales</taxon>
        <taxon>Hyphomonadaceae</taxon>
        <taxon>Hirschia</taxon>
    </lineage>
</organism>
<dbReference type="GO" id="GO:0006508">
    <property type="term" value="P:proteolysis"/>
    <property type="evidence" value="ECO:0007669"/>
    <property type="project" value="InterPro"/>
</dbReference>
<feature type="region of interest" description="Disordered" evidence="1">
    <location>
        <begin position="23"/>
        <end position="78"/>
    </location>
</feature>
<accession>C6XMB8</accession>
<dbReference type="InterPro" id="IPR029058">
    <property type="entry name" value="AB_hydrolase_fold"/>
</dbReference>
<gene>
    <name evidence="5" type="ordered locus">Hbal_0359</name>
</gene>
<evidence type="ECO:0000259" key="4">
    <source>
        <dbReference type="Pfam" id="PF00930"/>
    </source>
</evidence>
<dbReference type="HOGENOM" id="CLU_006105_2_1_5"/>
<feature type="domain" description="Peptidase S9 prolyl oligopeptidase catalytic" evidence="3">
    <location>
        <begin position="575"/>
        <end position="770"/>
    </location>
</feature>
<dbReference type="Gene3D" id="3.40.50.1820">
    <property type="entry name" value="alpha/beta hydrolase"/>
    <property type="match status" value="1"/>
</dbReference>
<dbReference type="PROSITE" id="PS51257">
    <property type="entry name" value="PROKAR_LIPOPROTEIN"/>
    <property type="match status" value="1"/>
</dbReference>
<protein>
    <submittedName>
        <fullName evidence="5">Peptidase S9B dipeptidylpeptidase IV domain protein</fullName>
    </submittedName>
</protein>
<evidence type="ECO:0000259" key="3">
    <source>
        <dbReference type="Pfam" id="PF00326"/>
    </source>
</evidence>
<dbReference type="eggNOG" id="COG0823">
    <property type="taxonomic scope" value="Bacteria"/>
</dbReference>
<dbReference type="eggNOG" id="COG1506">
    <property type="taxonomic scope" value="Bacteria"/>
</dbReference>
<evidence type="ECO:0000313" key="5">
    <source>
        <dbReference type="EMBL" id="ACT58061.1"/>
    </source>
</evidence>
<dbReference type="InterPro" id="IPR002469">
    <property type="entry name" value="Peptidase_S9B_N"/>
</dbReference>
<dbReference type="InterPro" id="IPR001375">
    <property type="entry name" value="Peptidase_S9_cat"/>
</dbReference>
<dbReference type="InterPro" id="IPR050278">
    <property type="entry name" value="Serine_Prot_S9B/DPPIV"/>
</dbReference>
<feature type="compositionally biased region" description="Polar residues" evidence="1">
    <location>
        <begin position="25"/>
        <end position="48"/>
    </location>
</feature>
<dbReference type="Pfam" id="PF00930">
    <property type="entry name" value="DPPIV_N"/>
    <property type="match status" value="1"/>
</dbReference>
<dbReference type="SUPFAM" id="SSF82171">
    <property type="entry name" value="DPP6 N-terminal domain-like"/>
    <property type="match status" value="1"/>
</dbReference>
<sequence>MLKQVSLLALSLGLASACASLPASNQTTSPIDAPTNSAIDGTPTSAEAKTQMKLLTPERIAGSPSLTGPSPSSVKYSPDGSKLTFLQAREDDRQRQDLWAYDVSTGQATMLVDSQLLEPEGFELSEEEKALRERKRIAGTTGIVSYDWDKRGEQILIPIGGDLYVVKLTGATPEVQQLTATEAFEYNAEISPSGNTVSFIRDGALYAINLASGKESQISPDADPDNAISYGVSEFVAQEEMSRYVGTWWSPDDKHIVYTRVDESTVDIIPRFDIAANDVTVINQRYPRTGRPNAIVDVFVKNTQTGDVVQVALDASPDTYLVRVNWAGNNSLFIQRVNRDQTRLEMLQVDLKTGSVREAYVEEQPNWINLSKDFNALENGGFIWTTEESGYRHITLHNADGSKAHQVTSGEWVVKSIEAVDEANGYVYFSANKDTPIETGLYRTSYKKANSPIERITELGGLWSINMAADAQTYVGTFQSPTTPPQTALYKADGSRIAWVEENALDETHPYFEYLDAHVTPEFGTITAEDGQILHYSITKPHDFDATKTYPAIVEVYGGPHVQRVNKQWLLSDVMSAQKGYVVFRLDNRGTFNRGKKFEDVIYRLTGEIEVRDQLQGVEYLKSLSFIDSSRIGLNGWSYGGYMALMTTLKAPEGTFAASVSGAPVTDWALYDTFYTERYMDTPQDNPDGYEQSSVFPHLKNLNSPMLMIHGMADDNVTFDNSTRVYAELQKLKKPFEMMTYPGQRHGVRDTDMSIHLMNTRYAFLDRYLKPSE</sequence>
<dbReference type="RefSeq" id="WP_015826211.1">
    <property type="nucleotide sequence ID" value="NC_012982.1"/>
</dbReference>
<dbReference type="Pfam" id="PF00326">
    <property type="entry name" value="Peptidase_S9"/>
    <property type="match status" value="1"/>
</dbReference>
<feature type="chain" id="PRO_5002971470" evidence="2">
    <location>
        <begin position="26"/>
        <end position="773"/>
    </location>
</feature>
<dbReference type="KEGG" id="hba:Hbal_0359"/>
<dbReference type="PANTHER" id="PTHR11731:SF193">
    <property type="entry name" value="DIPEPTIDYL PEPTIDASE 9"/>
    <property type="match status" value="1"/>
</dbReference>